<evidence type="ECO:0000259" key="11">
    <source>
        <dbReference type="Pfam" id="PF22600"/>
    </source>
</evidence>
<comment type="subcellular location">
    <subcellularLocation>
        <location evidence="3">Cytoplasm</location>
    </subcellularLocation>
</comment>
<organism evidence="12 13">
    <name type="scientific">Syphacia muris</name>
    <dbReference type="NCBI Taxonomy" id="451379"/>
    <lineage>
        <taxon>Eukaryota</taxon>
        <taxon>Metazoa</taxon>
        <taxon>Ecdysozoa</taxon>
        <taxon>Nematoda</taxon>
        <taxon>Chromadorea</taxon>
        <taxon>Rhabditida</taxon>
        <taxon>Spirurina</taxon>
        <taxon>Oxyuridomorpha</taxon>
        <taxon>Oxyuroidea</taxon>
        <taxon>Oxyuridae</taxon>
        <taxon>Syphacia</taxon>
    </lineage>
</organism>
<evidence type="ECO:0000256" key="7">
    <source>
        <dbReference type="ARBA" id="ARBA00022842"/>
    </source>
</evidence>
<sequence length="457" mass="51901">MLFFVNNFFISVTGVDVHDQVTTSNTFQDQNKVCERDHLTEMIWNFHLKSLQTDLMLSRKLHLRDALYYSIATTFPMCGLYVVGSSLNGFGSNSSDMDLCLMITDKELDQRVEAATILENVMDSLKNGCYIRELQLIPAKIPILRIKFKPPYADIVVDLNANNSVSIRNTHLLSYYSAYDWRVRPLVSVVKEWAKRRDINDANRSSFTSYSLVLMVIHYLQCGVKPAILPSLQVAYPKRFGPDVDVRTLNASAPLEDLPGIPHNVSPAVTVGDLLIGFFHYYAFEFDYINDAISVRLGRKIERQFVASRQTTYTLSMAQWNCICIEEPFTRTNTAHSMHNEMLFDSIRKAFSEDYKKLSETRDLDNFLNVKPIAPLPFAATRSSSGTESIPVAKKNLLKEYDLGNVNLSQPNSEGAGTNTECRKEHESEPNNLKACRNKDLSKVDDESRRLVGLIVY</sequence>
<dbReference type="GO" id="GO:0031123">
    <property type="term" value="P:RNA 3'-end processing"/>
    <property type="evidence" value="ECO:0007669"/>
    <property type="project" value="TreeGrafter"/>
</dbReference>
<evidence type="ECO:0000259" key="10">
    <source>
        <dbReference type="Pfam" id="PF03828"/>
    </source>
</evidence>
<evidence type="ECO:0000256" key="9">
    <source>
        <dbReference type="SAM" id="MobiDB-lite"/>
    </source>
</evidence>
<dbReference type="CDD" id="cd05402">
    <property type="entry name" value="NT_PAP_TUTase"/>
    <property type="match status" value="1"/>
</dbReference>
<evidence type="ECO:0000256" key="3">
    <source>
        <dbReference type="ARBA" id="ARBA00004496"/>
    </source>
</evidence>
<keyword evidence="12" id="KW-1185">Reference proteome</keyword>
<dbReference type="AlphaFoldDB" id="A0A0N5ATF7"/>
<dbReference type="GO" id="GO:0046872">
    <property type="term" value="F:metal ion binding"/>
    <property type="evidence" value="ECO:0007669"/>
    <property type="project" value="UniProtKB-KW"/>
</dbReference>
<evidence type="ECO:0000256" key="4">
    <source>
        <dbReference type="ARBA" id="ARBA00022490"/>
    </source>
</evidence>
<keyword evidence="7" id="KW-0460">Magnesium</keyword>
<dbReference type="GO" id="GO:1990817">
    <property type="term" value="F:poly(A) RNA polymerase activity"/>
    <property type="evidence" value="ECO:0007669"/>
    <property type="project" value="UniProtKB-ARBA"/>
</dbReference>
<dbReference type="GO" id="GO:0005737">
    <property type="term" value="C:cytoplasm"/>
    <property type="evidence" value="ECO:0007669"/>
    <property type="project" value="UniProtKB-SubCell"/>
</dbReference>
<evidence type="ECO:0000256" key="1">
    <source>
        <dbReference type="ARBA" id="ARBA00001936"/>
    </source>
</evidence>
<comment type="similarity">
    <text evidence="8">Belongs to the DNA polymerase type-B-like family. GLD2 subfamily.</text>
</comment>
<evidence type="ECO:0000256" key="5">
    <source>
        <dbReference type="ARBA" id="ARBA00022679"/>
    </source>
</evidence>
<dbReference type="Pfam" id="PF03828">
    <property type="entry name" value="PAP_assoc"/>
    <property type="match status" value="1"/>
</dbReference>
<evidence type="ECO:0000256" key="8">
    <source>
        <dbReference type="ARBA" id="ARBA00038491"/>
    </source>
</evidence>
<name>A0A0N5ATF7_9BILA</name>
<dbReference type="WBParaSite" id="SMUV_0000811301-mRNA-1">
    <property type="protein sequence ID" value="SMUV_0000811301-mRNA-1"/>
    <property type="gene ID" value="SMUV_0000811301"/>
</dbReference>
<dbReference type="InterPro" id="IPR002058">
    <property type="entry name" value="PAP_assoc"/>
</dbReference>
<keyword evidence="6" id="KW-0479">Metal-binding</keyword>
<evidence type="ECO:0000256" key="6">
    <source>
        <dbReference type="ARBA" id="ARBA00022723"/>
    </source>
</evidence>
<keyword evidence="5" id="KW-0808">Transferase</keyword>
<feature type="domain" description="Poly(A) RNA polymerase mitochondrial-like central palm" evidence="11">
    <location>
        <begin position="39"/>
        <end position="177"/>
    </location>
</feature>
<dbReference type="SUPFAM" id="SSF81631">
    <property type="entry name" value="PAP/OAS1 substrate-binding domain"/>
    <property type="match status" value="1"/>
</dbReference>
<comment type="cofactor">
    <cofactor evidence="1">
        <name>Mn(2+)</name>
        <dbReference type="ChEBI" id="CHEBI:29035"/>
    </cofactor>
</comment>
<keyword evidence="4" id="KW-0963">Cytoplasm</keyword>
<feature type="domain" description="PAP-associated" evidence="10">
    <location>
        <begin position="271"/>
        <end position="333"/>
    </location>
</feature>
<feature type="compositionally biased region" description="Polar residues" evidence="9">
    <location>
        <begin position="408"/>
        <end position="420"/>
    </location>
</feature>
<feature type="region of interest" description="Disordered" evidence="9">
    <location>
        <begin position="408"/>
        <end position="430"/>
    </location>
</feature>
<comment type="cofactor">
    <cofactor evidence="2">
        <name>Mg(2+)</name>
        <dbReference type="ChEBI" id="CHEBI:18420"/>
    </cofactor>
</comment>
<protein>
    <submittedName>
        <fullName evidence="13">PAP-associated domain-containing protein</fullName>
    </submittedName>
</protein>
<dbReference type="Gene3D" id="3.30.460.10">
    <property type="entry name" value="Beta Polymerase, domain 2"/>
    <property type="match status" value="1"/>
</dbReference>
<dbReference type="PANTHER" id="PTHR12271">
    <property type="entry name" value="POLY A POLYMERASE CID PAP -RELATED"/>
    <property type="match status" value="1"/>
</dbReference>
<evidence type="ECO:0000313" key="12">
    <source>
        <dbReference type="Proteomes" id="UP000046393"/>
    </source>
</evidence>
<dbReference type="Gene3D" id="1.10.1410.10">
    <property type="match status" value="1"/>
</dbReference>
<reference evidence="13" key="1">
    <citation type="submission" date="2017-02" db="UniProtKB">
        <authorList>
            <consortium name="WormBaseParasite"/>
        </authorList>
    </citation>
    <scope>IDENTIFICATION</scope>
</reference>
<accession>A0A0N5ATF7</accession>
<evidence type="ECO:0000313" key="13">
    <source>
        <dbReference type="WBParaSite" id="SMUV_0000811301-mRNA-1"/>
    </source>
</evidence>
<dbReference type="Pfam" id="PF22600">
    <property type="entry name" value="MTPAP-like_central"/>
    <property type="match status" value="1"/>
</dbReference>
<evidence type="ECO:0000256" key="2">
    <source>
        <dbReference type="ARBA" id="ARBA00001946"/>
    </source>
</evidence>
<proteinExistence type="inferred from homology"/>
<dbReference type="InterPro" id="IPR054708">
    <property type="entry name" value="MTPAP-like_central"/>
</dbReference>
<dbReference type="InterPro" id="IPR043519">
    <property type="entry name" value="NT_sf"/>
</dbReference>
<dbReference type="PANTHER" id="PTHR12271:SF40">
    <property type="entry name" value="POLY(A) RNA POLYMERASE GLD2"/>
    <property type="match status" value="1"/>
</dbReference>
<dbReference type="Proteomes" id="UP000046393">
    <property type="component" value="Unplaced"/>
</dbReference>
<dbReference type="SUPFAM" id="SSF81301">
    <property type="entry name" value="Nucleotidyltransferase"/>
    <property type="match status" value="1"/>
</dbReference>
<dbReference type="STRING" id="451379.A0A0N5ATF7"/>